<dbReference type="GO" id="GO:1905897">
    <property type="term" value="P:regulation of response to endoplasmic reticulum stress"/>
    <property type="evidence" value="ECO:0007669"/>
    <property type="project" value="TreeGrafter"/>
</dbReference>
<sequence>MDERRWRRHGRGQAQTSLLPLRTPTRPPRTTLSNTVSCCYCDYKISALNTSLYHFGRKQAKSLKIWFSIGVGFSLTALLGVTLILVWELGNILHLFHGSSDLSSSLLFGFSPQVYGSRLSVADAGYLLLSTLISVSVHEFGHSIAAARSLFSVLLFSNQSHTLIESTFSSGSSEGIPTEYIAIFLAVLFPGALVALNYELLEELQPFTALRVYCAGVWHNAVVLDVPSTSPLSGYLSPGDAIVSLDGKRIHNDREWMETTALMDEQTLQSSNLSKSFEGLAIVHQMKGYCVPTSVIEESNEMLFIENQSACPDDLTEFVAVQCFNSSKSDNVNIEDGISQRQRRHCLNAKDVVKLNKCGDGWVTEITKGSSCLCLQLDFLIGLTYFLNGYCVEEYCLNPVPLPGSIWVEITFARPYSPECLQPGRNSFPASGASDFSEHKCGGTFVFVGDLISMAHSVRLTAYQPRWGFSFSAHLPNILEKSLMYTFHVSLTLALLNSLPVISCHFKFCFKCLSSVAFVCTRGVGLVAHYALMHVNINKISISTSILFGWGINFGGSPLPLHIIEPKKKGKSYASLSFRRDSSFHSILYEDLLHQFLVINR</sequence>
<accession>A0A8X8DB72</accession>
<dbReference type="PANTHER" id="PTHR13325">
    <property type="entry name" value="PROTEASE M50 MEMBRANE-BOUND TRANSCRIPTION FACTOR SITE 2 PROTEASE"/>
    <property type="match status" value="1"/>
</dbReference>
<dbReference type="Proteomes" id="UP000886885">
    <property type="component" value="Chromosome 3A"/>
</dbReference>
<feature type="transmembrane region" description="Helical" evidence="2">
    <location>
        <begin position="65"/>
        <end position="87"/>
    </location>
</feature>
<keyword evidence="2" id="KW-1133">Transmembrane helix</keyword>
<evidence type="ECO:0008006" key="5">
    <source>
        <dbReference type="Google" id="ProtNLM"/>
    </source>
</evidence>
<feature type="region of interest" description="Disordered" evidence="1">
    <location>
        <begin position="1"/>
        <end position="30"/>
    </location>
</feature>
<dbReference type="AlphaFoldDB" id="A0A8X8DB72"/>
<dbReference type="GO" id="GO:0005737">
    <property type="term" value="C:cytoplasm"/>
    <property type="evidence" value="ECO:0007669"/>
    <property type="project" value="TreeGrafter"/>
</dbReference>
<dbReference type="OrthoDB" id="69989at2759"/>
<organism evidence="3 4">
    <name type="scientific">Populus tomentosa</name>
    <name type="common">Chinese white poplar</name>
    <dbReference type="NCBI Taxonomy" id="118781"/>
    <lineage>
        <taxon>Eukaryota</taxon>
        <taxon>Viridiplantae</taxon>
        <taxon>Streptophyta</taxon>
        <taxon>Embryophyta</taxon>
        <taxon>Tracheophyta</taxon>
        <taxon>Spermatophyta</taxon>
        <taxon>Magnoliopsida</taxon>
        <taxon>eudicotyledons</taxon>
        <taxon>Gunneridae</taxon>
        <taxon>Pentapetalae</taxon>
        <taxon>rosids</taxon>
        <taxon>fabids</taxon>
        <taxon>Malpighiales</taxon>
        <taxon>Salicaceae</taxon>
        <taxon>Saliceae</taxon>
        <taxon>Populus</taxon>
    </lineage>
</organism>
<reference evidence="3" key="1">
    <citation type="journal article" date="2020" name="bioRxiv">
        <title>Hybrid origin of Populus tomentosa Carr. identified through genome sequencing and phylogenomic analysis.</title>
        <authorList>
            <person name="An X."/>
            <person name="Gao K."/>
            <person name="Chen Z."/>
            <person name="Li J."/>
            <person name="Yang X."/>
            <person name="Yang X."/>
            <person name="Zhou J."/>
            <person name="Guo T."/>
            <person name="Zhao T."/>
            <person name="Huang S."/>
            <person name="Miao D."/>
            <person name="Khan W.U."/>
            <person name="Rao P."/>
            <person name="Ye M."/>
            <person name="Lei B."/>
            <person name="Liao W."/>
            <person name="Wang J."/>
            <person name="Ji L."/>
            <person name="Li Y."/>
            <person name="Guo B."/>
            <person name="Mustafa N.S."/>
            <person name="Li S."/>
            <person name="Yun Q."/>
            <person name="Keller S.R."/>
            <person name="Mao J."/>
            <person name="Zhang R."/>
            <person name="Strauss S.H."/>
        </authorList>
    </citation>
    <scope>NUCLEOTIDE SEQUENCE</scope>
    <source>
        <strain evidence="3">GM15</strain>
        <tissue evidence="3">Leaf</tissue>
    </source>
</reference>
<dbReference type="EMBL" id="JAAWWB010000005">
    <property type="protein sequence ID" value="KAG6783019.1"/>
    <property type="molecule type" value="Genomic_DNA"/>
</dbReference>
<proteinExistence type="predicted"/>
<feature type="compositionally biased region" description="Basic residues" evidence="1">
    <location>
        <begin position="1"/>
        <end position="11"/>
    </location>
</feature>
<dbReference type="GO" id="GO:0016020">
    <property type="term" value="C:membrane"/>
    <property type="evidence" value="ECO:0007669"/>
    <property type="project" value="InterPro"/>
</dbReference>
<dbReference type="PANTHER" id="PTHR13325:SF3">
    <property type="entry name" value="MEMBRANE-BOUND TRANSCRIPTION FACTOR SITE-2 PROTEASE"/>
    <property type="match status" value="1"/>
</dbReference>
<comment type="caution">
    <text evidence="3">The sequence shown here is derived from an EMBL/GenBank/DDBJ whole genome shotgun (WGS) entry which is preliminary data.</text>
</comment>
<dbReference type="GO" id="GO:0031293">
    <property type="term" value="P:membrane protein intracellular domain proteolysis"/>
    <property type="evidence" value="ECO:0007669"/>
    <property type="project" value="TreeGrafter"/>
</dbReference>
<keyword evidence="2" id="KW-0812">Transmembrane</keyword>
<evidence type="ECO:0000313" key="4">
    <source>
        <dbReference type="Proteomes" id="UP000886885"/>
    </source>
</evidence>
<protein>
    <recommendedName>
        <fullName evidence="5">Endopeptidase S2P</fullName>
    </recommendedName>
</protein>
<dbReference type="GO" id="GO:0004222">
    <property type="term" value="F:metalloendopeptidase activity"/>
    <property type="evidence" value="ECO:0007669"/>
    <property type="project" value="InterPro"/>
</dbReference>
<evidence type="ECO:0000256" key="1">
    <source>
        <dbReference type="SAM" id="MobiDB-lite"/>
    </source>
</evidence>
<gene>
    <name evidence="3" type="ORF">POTOM_012449</name>
</gene>
<feature type="compositionally biased region" description="Low complexity" evidence="1">
    <location>
        <begin position="18"/>
        <end position="30"/>
    </location>
</feature>
<evidence type="ECO:0000313" key="3">
    <source>
        <dbReference type="EMBL" id="KAG6783019.1"/>
    </source>
</evidence>
<name>A0A8X8DB72_POPTO</name>
<keyword evidence="2" id="KW-0472">Membrane</keyword>
<dbReference type="InterPro" id="IPR001193">
    <property type="entry name" value="MBTPS2"/>
</dbReference>
<evidence type="ECO:0000256" key="2">
    <source>
        <dbReference type="SAM" id="Phobius"/>
    </source>
</evidence>
<keyword evidence="4" id="KW-1185">Reference proteome</keyword>